<dbReference type="Proteomes" id="UP001165378">
    <property type="component" value="Unassembled WGS sequence"/>
</dbReference>
<name>A0AA41PUE4_9ACTN</name>
<accession>A0AA41PUE4</accession>
<evidence type="ECO:0000313" key="3">
    <source>
        <dbReference type="Proteomes" id="UP001165378"/>
    </source>
</evidence>
<comment type="caution">
    <text evidence="2">The sequence shown here is derived from an EMBL/GenBank/DDBJ whole genome shotgun (WGS) entry which is preliminary data.</text>
</comment>
<evidence type="ECO:0000313" key="2">
    <source>
        <dbReference type="EMBL" id="MCF2525918.1"/>
    </source>
</evidence>
<feature type="compositionally biased region" description="Low complexity" evidence="1">
    <location>
        <begin position="281"/>
        <end position="291"/>
    </location>
</feature>
<evidence type="ECO:0000256" key="1">
    <source>
        <dbReference type="SAM" id="MobiDB-lite"/>
    </source>
</evidence>
<sequence>MARTEVRRLTPISGFPFPVRASSGTEARAEELAARTERVLAWTTDALHFVPTLRLNVADAEDWSGITDMPLYGMPRTVDGEVAVAPGDAPFFAEQLASYEPHISTATRANLREEFGEPGSLLPYYEAIHVHELMHLYHQQDWASYPDLWLVELHANMGMIGYLSEMEPDMLPAVHALTSVVYDMPAESMWFRRLPDMEQALENGLFNFAWYFFHLTLAAEELWETGGTPLFRRLYEYVRARQHAAEPGPVTRDEMWAVHPALAQMMDEWPSGVGPGGGGPVPSEGPTEPTD</sequence>
<feature type="region of interest" description="Disordered" evidence="1">
    <location>
        <begin position="268"/>
        <end position="291"/>
    </location>
</feature>
<reference evidence="2" key="1">
    <citation type="submission" date="2022-01" db="EMBL/GenBank/DDBJ databases">
        <title>Genome-Based Taxonomic Classification of the Phylum Actinobacteria.</title>
        <authorList>
            <person name="Gao Y."/>
        </authorList>
    </citation>
    <scope>NUCLEOTIDE SEQUENCE</scope>
    <source>
        <strain evidence="2">KLBMP 8922</strain>
    </source>
</reference>
<dbReference type="RefSeq" id="WP_235049989.1">
    <property type="nucleotide sequence ID" value="NZ_JAKFHA010000001.1"/>
</dbReference>
<proteinExistence type="predicted"/>
<keyword evidence="3" id="KW-1185">Reference proteome</keyword>
<dbReference type="EMBL" id="JAKFHA010000001">
    <property type="protein sequence ID" value="MCF2525918.1"/>
    <property type="molecule type" value="Genomic_DNA"/>
</dbReference>
<dbReference type="AlphaFoldDB" id="A0AA41PUE4"/>
<gene>
    <name evidence="2" type="ORF">LZ495_01590</name>
</gene>
<protein>
    <submittedName>
        <fullName evidence="2">Uncharacterized protein</fullName>
    </submittedName>
</protein>
<organism evidence="2 3">
    <name type="scientific">Yinghuangia soli</name>
    <dbReference type="NCBI Taxonomy" id="2908204"/>
    <lineage>
        <taxon>Bacteria</taxon>
        <taxon>Bacillati</taxon>
        <taxon>Actinomycetota</taxon>
        <taxon>Actinomycetes</taxon>
        <taxon>Kitasatosporales</taxon>
        <taxon>Streptomycetaceae</taxon>
        <taxon>Yinghuangia</taxon>
    </lineage>
</organism>